<dbReference type="InterPro" id="IPR026444">
    <property type="entry name" value="Secre_tail"/>
</dbReference>
<evidence type="ECO:0000313" key="4">
    <source>
        <dbReference type="Proteomes" id="UP000326570"/>
    </source>
</evidence>
<comment type="caution">
    <text evidence="3">The sequence shown here is derived from an EMBL/GenBank/DDBJ whole genome shotgun (WGS) entry which is preliminary data.</text>
</comment>
<dbReference type="EMBL" id="VTWT01000006">
    <property type="protein sequence ID" value="KAA9332612.1"/>
    <property type="molecule type" value="Genomic_DNA"/>
</dbReference>
<dbReference type="NCBIfam" id="TIGR04183">
    <property type="entry name" value="Por_Secre_tail"/>
    <property type="match status" value="1"/>
</dbReference>
<dbReference type="AlphaFoldDB" id="A0A5N1IX15"/>
<sequence length="805" mass="84844">MKQSLLGKIKGLVLKGGVSGMLGIVLIQIPTYAIPAGFDYRTRQSGAWNNVATWQRTPTGTQSWANIIDPADIPDNTADLILVRAGHTVTVSTSLTADDISVQAGSNLVVNSGVTLNIADSPNANDLRVSGTLSNSGNITSLTGAAISFLNGSVYKHNFTTTFGTIPTATWQTLSTVEITGYTNPAGTPQGFDQSFGDLIWNTPSLSVDVNLNGALSGVIRGNFTVQNTNGKTLHLTSDQATYTATINGNLSITNGSRLNISNGTASGNSFTLILRGNLTVDPTSSFTHSNNGSFGKLQLTNTSLISTPPAANLGNMDWLVTSTGMVTLLNDVSIASSRTFTVNGRLDMGTNALQGSGKFFLGNFGTLGIGSPAGITTSGATGNIQVTGTRTFLAANYIYNGTAAQVTGNGIPTLVKSLTVENPAGLTLSRQVGVNEMLDLKQGALKSTVANNVVLNAGAITSSSEGGVSFVDGPMAYNVNTTSPISLRFPVGKNGKGRTITLEIAQDASTLTSYTVEQVEGAPPTRTLPASVDRVSQVRYFKINKSAGANLTQGFVKFTYGTDDGVTQKEMLTIVKSNASNQWEDIGLGGAGGTADGTGEIQSAVSFTTFSDFVLANAKNGANPLPVELKSFTAKASGKSVLLNWETASEKDNAYFIVERSHNAKEFKALGKLEGKGASATLQHYNFTDNTPLAGLSYYRLKQVDFNSGFTYSPVVSVKAIVKDAEMLIYPNPAVDVVNLELKNVTDVALIRVVNMFGQEVIRKSIDNGMEFQLNIEALPLGAYQIISETAQERHISRFIKAAK</sequence>
<evidence type="ECO:0000259" key="2">
    <source>
        <dbReference type="Pfam" id="PF18962"/>
    </source>
</evidence>
<feature type="transmembrane region" description="Helical" evidence="1">
    <location>
        <begin position="12"/>
        <end position="34"/>
    </location>
</feature>
<organism evidence="3 4">
    <name type="scientific">Adhaeribacter soli</name>
    <dbReference type="NCBI Taxonomy" id="2607655"/>
    <lineage>
        <taxon>Bacteria</taxon>
        <taxon>Pseudomonadati</taxon>
        <taxon>Bacteroidota</taxon>
        <taxon>Cytophagia</taxon>
        <taxon>Cytophagales</taxon>
        <taxon>Hymenobacteraceae</taxon>
        <taxon>Adhaeribacter</taxon>
    </lineage>
</organism>
<dbReference type="Proteomes" id="UP000326570">
    <property type="component" value="Unassembled WGS sequence"/>
</dbReference>
<feature type="domain" description="Secretion system C-terminal sorting" evidence="2">
    <location>
        <begin position="730"/>
        <end position="801"/>
    </location>
</feature>
<protein>
    <submittedName>
        <fullName evidence="3">T9SS type A sorting domain-containing protein</fullName>
    </submittedName>
</protein>
<evidence type="ECO:0000256" key="1">
    <source>
        <dbReference type="SAM" id="Phobius"/>
    </source>
</evidence>
<accession>A0A5N1IX15</accession>
<name>A0A5N1IX15_9BACT</name>
<dbReference type="Pfam" id="PF18962">
    <property type="entry name" value="Por_Secre_tail"/>
    <property type="match status" value="1"/>
</dbReference>
<reference evidence="3 4" key="1">
    <citation type="submission" date="2019-09" db="EMBL/GenBank/DDBJ databases">
        <title>Genome sequence of Adhaeribacter sp. M2.</title>
        <authorList>
            <person name="Srinivasan S."/>
        </authorList>
    </citation>
    <scope>NUCLEOTIDE SEQUENCE [LARGE SCALE GENOMIC DNA]</scope>
    <source>
        <strain evidence="3 4">M2</strain>
    </source>
</reference>
<keyword evidence="4" id="KW-1185">Reference proteome</keyword>
<dbReference type="RefSeq" id="WP_150904025.1">
    <property type="nucleotide sequence ID" value="NZ_VTWT01000006.1"/>
</dbReference>
<keyword evidence="1" id="KW-0812">Transmembrane</keyword>
<keyword evidence="1" id="KW-0472">Membrane</keyword>
<evidence type="ECO:0000313" key="3">
    <source>
        <dbReference type="EMBL" id="KAA9332612.1"/>
    </source>
</evidence>
<keyword evidence="1" id="KW-1133">Transmembrane helix</keyword>
<gene>
    <name evidence="3" type="ORF">F0P94_11405</name>
</gene>
<proteinExistence type="predicted"/>